<comment type="catalytic activity">
    <reaction evidence="8">
        <text>2 cob(II)yrinate a,c diamide + reduced [electron-transfer flavoprotein] + 2 ATP = 2 adenosylcob(III)yrinate a,c-diamide + 2 triphosphate + oxidized [electron-transfer flavoprotein] + 3 H(+)</text>
        <dbReference type="Rhea" id="RHEA:11528"/>
        <dbReference type="Rhea" id="RHEA-COMP:10685"/>
        <dbReference type="Rhea" id="RHEA-COMP:10686"/>
        <dbReference type="ChEBI" id="CHEBI:15378"/>
        <dbReference type="ChEBI" id="CHEBI:18036"/>
        <dbReference type="ChEBI" id="CHEBI:30616"/>
        <dbReference type="ChEBI" id="CHEBI:57692"/>
        <dbReference type="ChEBI" id="CHEBI:58307"/>
        <dbReference type="ChEBI" id="CHEBI:58503"/>
        <dbReference type="ChEBI" id="CHEBI:58537"/>
        <dbReference type="EC" id="2.5.1.17"/>
    </reaction>
</comment>
<evidence type="ECO:0000256" key="1">
    <source>
        <dbReference type="ARBA" id="ARBA00005121"/>
    </source>
</evidence>
<dbReference type="Proteomes" id="UP000030125">
    <property type="component" value="Unassembled WGS sequence"/>
</dbReference>
<dbReference type="EMBL" id="JQJD01000010">
    <property type="protein sequence ID" value="KGN82432.1"/>
    <property type="molecule type" value="Genomic_DNA"/>
</dbReference>
<sequence>MKETGLVHIYTGNGKGKTTAAVGLTTRALGGGFKVLYCSFHKRPEKYQNCEYDSLRALGAEVLHFAKGHPGLDKRIDPSVQVVELAEALPYLVQRLKEDPPQLLVMDEIIISVRDKFLSEEALIEFVKNKPANTELVMTGRGATPALMEVADYVSEICKIKHPFDKNIRSRKGIEY</sequence>
<dbReference type="GO" id="GO:0008817">
    <property type="term" value="F:corrinoid adenosyltransferase activity"/>
    <property type="evidence" value="ECO:0007669"/>
    <property type="project" value="UniProtKB-EC"/>
</dbReference>
<dbReference type="EC" id="2.5.1.17" evidence="3"/>
<comment type="caution">
    <text evidence="10">The sequence shown here is derived from an EMBL/GenBank/DDBJ whole genome shotgun (WGS) entry which is preliminary data.</text>
</comment>
<dbReference type="OrthoDB" id="9810309at2"/>
<dbReference type="PIRSF" id="PIRSF015617">
    <property type="entry name" value="Adensltrnsf_CobA"/>
    <property type="match status" value="1"/>
</dbReference>
<comment type="catalytic activity">
    <reaction evidence="9">
        <text>2 cob(II)alamin + reduced [electron-transfer flavoprotein] + 2 ATP = 2 adenosylcob(III)alamin + 2 triphosphate + oxidized [electron-transfer flavoprotein] + 3 H(+)</text>
        <dbReference type="Rhea" id="RHEA:28671"/>
        <dbReference type="Rhea" id="RHEA-COMP:10685"/>
        <dbReference type="Rhea" id="RHEA-COMP:10686"/>
        <dbReference type="ChEBI" id="CHEBI:15378"/>
        <dbReference type="ChEBI" id="CHEBI:16304"/>
        <dbReference type="ChEBI" id="CHEBI:18036"/>
        <dbReference type="ChEBI" id="CHEBI:18408"/>
        <dbReference type="ChEBI" id="CHEBI:30616"/>
        <dbReference type="ChEBI" id="CHEBI:57692"/>
        <dbReference type="ChEBI" id="CHEBI:58307"/>
        <dbReference type="EC" id="2.5.1.17"/>
    </reaction>
</comment>
<evidence type="ECO:0000313" key="10">
    <source>
        <dbReference type="EMBL" id="KGN82432.1"/>
    </source>
</evidence>
<reference evidence="10 11" key="1">
    <citation type="submission" date="2014-08" db="EMBL/GenBank/DDBJ databases">
        <title>Porphyromonas cangingivalis strain:COT-109_OH1386 Genome sequencing.</title>
        <authorList>
            <person name="Wallis C."/>
            <person name="Deusch O."/>
            <person name="O'Flynn C."/>
            <person name="Davis I."/>
            <person name="Jospin G."/>
            <person name="Darling A.E."/>
            <person name="Coil D.A."/>
            <person name="Alexiev A."/>
            <person name="Horsfall A."/>
            <person name="Kirkwood N."/>
            <person name="Harris S."/>
            <person name="Eisen J.A."/>
        </authorList>
    </citation>
    <scope>NUCLEOTIDE SEQUENCE [LARGE SCALE GENOMIC DNA]</scope>
    <source>
        <strain evidence="11">COT-109 OH1386</strain>
    </source>
</reference>
<dbReference type="PANTHER" id="PTHR46638:SF1">
    <property type="entry name" value="CORRINOID ADENOSYLTRANSFERASE"/>
    <property type="match status" value="1"/>
</dbReference>
<comment type="function">
    <text evidence="4">Required for both de novo synthesis of the corrin ring for the assimilation of exogenous corrinoids. Participates in the adenosylation of a variety of incomplete and complete corrinoids.</text>
</comment>
<dbReference type="SUPFAM" id="SSF52540">
    <property type="entry name" value="P-loop containing nucleoside triphosphate hydrolases"/>
    <property type="match status" value="1"/>
</dbReference>
<dbReference type="RefSeq" id="WP_036850678.1">
    <property type="nucleotide sequence ID" value="NZ_JQJD01000010.1"/>
</dbReference>
<evidence type="ECO:0000256" key="7">
    <source>
        <dbReference type="ARBA" id="ARBA00033354"/>
    </source>
</evidence>
<evidence type="ECO:0000256" key="8">
    <source>
        <dbReference type="ARBA" id="ARBA00048555"/>
    </source>
</evidence>
<evidence type="ECO:0000256" key="3">
    <source>
        <dbReference type="ARBA" id="ARBA00012454"/>
    </source>
</evidence>
<dbReference type="AlphaFoldDB" id="A0A0A2EXP2"/>
<evidence type="ECO:0000313" key="11">
    <source>
        <dbReference type="Proteomes" id="UP000030125"/>
    </source>
</evidence>
<evidence type="ECO:0000256" key="5">
    <source>
        <dbReference type="ARBA" id="ARBA00031529"/>
    </source>
</evidence>
<comment type="similarity">
    <text evidence="2">Belongs to the Cob(I)alamin adenosyltransferase family.</text>
</comment>
<comment type="pathway">
    <text evidence="1">Cofactor biosynthesis; adenosylcobalamin biosynthesis; adenosylcobalamin from cob(II)yrinate a,c-diamide: step 2/7.</text>
</comment>
<dbReference type="Gene3D" id="3.40.50.300">
    <property type="entry name" value="P-loop containing nucleotide triphosphate hydrolases"/>
    <property type="match status" value="1"/>
</dbReference>
<proteinExistence type="inferred from homology"/>
<evidence type="ECO:0000256" key="4">
    <source>
        <dbReference type="ARBA" id="ARBA00024929"/>
    </source>
</evidence>
<dbReference type="STRING" id="36874.HQ34_04805"/>
<keyword evidence="11" id="KW-1185">Reference proteome</keyword>
<name>A0A0A2EXP2_PORCN</name>
<dbReference type="GO" id="GO:0005524">
    <property type="term" value="F:ATP binding"/>
    <property type="evidence" value="ECO:0007669"/>
    <property type="project" value="InterPro"/>
</dbReference>
<protein>
    <recommendedName>
        <fullName evidence="3">corrinoid adenosyltransferase</fullName>
        <ecNumber evidence="3">2.5.1.17</ecNumber>
    </recommendedName>
    <alternativeName>
        <fullName evidence="5">Cob(II)alamin adenosyltransferase</fullName>
    </alternativeName>
    <alternativeName>
        <fullName evidence="7">Cob(II)yrinic acid a,c-diamide adenosyltransferase</fullName>
    </alternativeName>
    <alternativeName>
        <fullName evidence="6">Cobinamide/cobalamin adenosyltransferase</fullName>
    </alternativeName>
</protein>
<evidence type="ECO:0000256" key="9">
    <source>
        <dbReference type="ARBA" id="ARBA00048692"/>
    </source>
</evidence>
<dbReference type="GO" id="GO:0009236">
    <property type="term" value="P:cobalamin biosynthetic process"/>
    <property type="evidence" value="ECO:0007669"/>
    <property type="project" value="InterPro"/>
</dbReference>
<dbReference type="eggNOG" id="COG2109">
    <property type="taxonomic scope" value="Bacteria"/>
</dbReference>
<dbReference type="InterPro" id="IPR003724">
    <property type="entry name" value="CblAdoTrfase_CobA"/>
</dbReference>
<evidence type="ECO:0000256" key="6">
    <source>
        <dbReference type="ARBA" id="ARBA00033334"/>
    </source>
</evidence>
<dbReference type="PANTHER" id="PTHR46638">
    <property type="entry name" value="CORRINOID ADENOSYLTRANSFERASE"/>
    <property type="match status" value="1"/>
</dbReference>
<accession>A0A0A2EXP2</accession>
<dbReference type="Pfam" id="PF02572">
    <property type="entry name" value="CobA_CobO_BtuR"/>
    <property type="match status" value="1"/>
</dbReference>
<gene>
    <name evidence="10" type="ORF">HQ35_02430</name>
</gene>
<dbReference type="InterPro" id="IPR027417">
    <property type="entry name" value="P-loop_NTPase"/>
</dbReference>
<evidence type="ECO:0000256" key="2">
    <source>
        <dbReference type="ARBA" id="ARBA00007487"/>
    </source>
</evidence>
<organism evidence="10 11">
    <name type="scientific">Porphyromonas cangingivalis</name>
    <dbReference type="NCBI Taxonomy" id="36874"/>
    <lineage>
        <taxon>Bacteria</taxon>
        <taxon>Pseudomonadati</taxon>
        <taxon>Bacteroidota</taxon>
        <taxon>Bacteroidia</taxon>
        <taxon>Bacteroidales</taxon>
        <taxon>Porphyromonadaceae</taxon>
        <taxon>Porphyromonas</taxon>
    </lineage>
</organism>